<feature type="compositionally biased region" description="Acidic residues" evidence="3">
    <location>
        <begin position="659"/>
        <end position="674"/>
    </location>
</feature>
<evidence type="ECO:0000256" key="1">
    <source>
        <dbReference type="ARBA" id="ARBA00009291"/>
    </source>
</evidence>
<protein>
    <submittedName>
        <fullName evidence="4">Uncharacterized protein</fullName>
    </submittedName>
</protein>
<feature type="compositionally biased region" description="Basic and acidic residues" evidence="3">
    <location>
        <begin position="451"/>
        <end position="464"/>
    </location>
</feature>
<dbReference type="OrthoDB" id="312015at2759"/>
<feature type="compositionally biased region" description="Low complexity" evidence="3">
    <location>
        <begin position="20"/>
        <end position="29"/>
    </location>
</feature>
<feature type="compositionally biased region" description="Low complexity" evidence="3">
    <location>
        <begin position="731"/>
        <end position="749"/>
    </location>
</feature>
<feature type="region of interest" description="Disordered" evidence="3">
    <location>
        <begin position="311"/>
        <end position="339"/>
    </location>
</feature>
<dbReference type="AlphaFoldDB" id="A0A5C3L9Y5"/>
<dbReference type="PANTHER" id="PTHR47057">
    <property type="entry name" value="AFADIN/ALPHA-ACTININ-BINDING"/>
    <property type="match status" value="1"/>
</dbReference>
<evidence type="ECO:0000313" key="5">
    <source>
        <dbReference type="Proteomes" id="UP000307440"/>
    </source>
</evidence>
<proteinExistence type="inferred from homology"/>
<organism evidence="4 5">
    <name type="scientific">Coprinopsis marcescibilis</name>
    <name type="common">Agaric fungus</name>
    <name type="synonym">Psathyrella marcescibilis</name>
    <dbReference type="NCBI Taxonomy" id="230819"/>
    <lineage>
        <taxon>Eukaryota</taxon>
        <taxon>Fungi</taxon>
        <taxon>Dikarya</taxon>
        <taxon>Basidiomycota</taxon>
        <taxon>Agaricomycotina</taxon>
        <taxon>Agaricomycetes</taxon>
        <taxon>Agaricomycetidae</taxon>
        <taxon>Agaricales</taxon>
        <taxon>Agaricineae</taxon>
        <taxon>Psathyrellaceae</taxon>
        <taxon>Coprinopsis</taxon>
    </lineage>
</organism>
<feature type="region of interest" description="Disordered" evidence="3">
    <location>
        <begin position="1"/>
        <end position="29"/>
    </location>
</feature>
<keyword evidence="5" id="KW-1185">Reference proteome</keyword>
<comment type="similarity">
    <text evidence="1">Belongs to the ADIP family.</text>
</comment>
<dbReference type="Pfam" id="PF11559">
    <property type="entry name" value="ADIP"/>
    <property type="match status" value="1"/>
</dbReference>
<feature type="compositionally biased region" description="Polar residues" evidence="3">
    <location>
        <begin position="801"/>
        <end position="811"/>
    </location>
</feature>
<reference evidence="4 5" key="1">
    <citation type="journal article" date="2019" name="Nat. Ecol. Evol.">
        <title>Megaphylogeny resolves global patterns of mushroom evolution.</title>
        <authorList>
            <person name="Varga T."/>
            <person name="Krizsan K."/>
            <person name="Foldi C."/>
            <person name="Dima B."/>
            <person name="Sanchez-Garcia M."/>
            <person name="Sanchez-Ramirez S."/>
            <person name="Szollosi G.J."/>
            <person name="Szarkandi J.G."/>
            <person name="Papp V."/>
            <person name="Albert L."/>
            <person name="Andreopoulos W."/>
            <person name="Angelini C."/>
            <person name="Antonin V."/>
            <person name="Barry K.W."/>
            <person name="Bougher N.L."/>
            <person name="Buchanan P."/>
            <person name="Buyck B."/>
            <person name="Bense V."/>
            <person name="Catcheside P."/>
            <person name="Chovatia M."/>
            <person name="Cooper J."/>
            <person name="Damon W."/>
            <person name="Desjardin D."/>
            <person name="Finy P."/>
            <person name="Geml J."/>
            <person name="Haridas S."/>
            <person name="Hughes K."/>
            <person name="Justo A."/>
            <person name="Karasinski D."/>
            <person name="Kautmanova I."/>
            <person name="Kiss B."/>
            <person name="Kocsube S."/>
            <person name="Kotiranta H."/>
            <person name="LaButti K.M."/>
            <person name="Lechner B.E."/>
            <person name="Liimatainen K."/>
            <person name="Lipzen A."/>
            <person name="Lukacs Z."/>
            <person name="Mihaltcheva S."/>
            <person name="Morgado L.N."/>
            <person name="Niskanen T."/>
            <person name="Noordeloos M.E."/>
            <person name="Ohm R.A."/>
            <person name="Ortiz-Santana B."/>
            <person name="Ovrebo C."/>
            <person name="Racz N."/>
            <person name="Riley R."/>
            <person name="Savchenko A."/>
            <person name="Shiryaev A."/>
            <person name="Soop K."/>
            <person name="Spirin V."/>
            <person name="Szebenyi C."/>
            <person name="Tomsovsky M."/>
            <person name="Tulloss R.E."/>
            <person name="Uehling J."/>
            <person name="Grigoriev I.V."/>
            <person name="Vagvolgyi C."/>
            <person name="Papp T."/>
            <person name="Martin F.M."/>
            <person name="Miettinen O."/>
            <person name="Hibbett D.S."/>
            <person name="Nagy L.G."/>
        </authorList>
    </citation>
    <scope>NUCLEOTIDE SEQUENCE [LARGE SCALE GENOMIC DNA]</scope>
    <source>
        <strain evidence="4 5">CBS 121175</strain>
    </source>
</reference>
<feature type="compositionally biased region" description="Low complexity" evidence="3">
    <location>
        <begin position="638"/>
        <end position="652"/>
    </location>
</feature>
<feature type="region of interest" description="Disordered" evidence="3">
    <location>
        <begin position="539"/>
        <end position="870"/>
    </location>
</feature>
<feature type="compositionally biased region" description="Polar residues" evidence="3">
    <location>
        <begin position="578"/>
        <end position="587"/>
    </location>
</feature>
<gene>
    <name evidence="4" type="ORF">FA15DRAFT_663719</name>
</gene>
<evidence type="ECO:0000313" key="4">
    <source>
        <dbReference type="EMBL" id="TFK29578.1"/>
    </source>
</evidence>
<dbReference type="Proteomes" id="UP000307440">
    <property type="component" value="Unassembled WGS sequence"/>
</dbReference>
<dbReference type="PANTHER" id="PTHR47057:SF1">
    <property type="entry name" value="AFADIN_ALPHA-ACTININ-BINDING PROTEIN"/>
    <property type="match status" value="1"/>
</dbReference>
<dbReference type="InterPro" id="IPR021622">
    <property type="entry name" value="Afadin/alpha-actinin-bd"/>
</dbReference>
<evidence type="ECO:0000256" key="3">
    <source>
        <dbReference type="SAM" id="MobiDB-lite"/>
    </source>
</evidence>
<feature type="region of interest" description="Disordered" evidence="3">
    <location>
        <begin position="451"/>
        <end position="522"/>
    </location>
</feature>
<feature type="compositionally biased region" description="Basic residues" evidence="3">
    <location>
        <begin position="465"/>
        <end position="490"/>
    </location>
</feature>
<feature type="compositionally biased region" description="Low complexity" evidence="3">
    <location>
        <begin position="318"/>
        <end position="329"/>
    </location>
</feature>
<keyword evidence="2" id="KW-0175">Coiled coil</keyword>
<dbReference type="EMBL" id="ML210148">
    <property type="protein sequence ID" value="TFK29578.1"/>
    <property type="molecule type" value="Genomic_DNA"/>
</dbReference>
<sequence>MAATPRHKGVHWNFAHPSPSELSSPSIADDSSASLFPTSSLDYVNGQLVAHGFPAPGLSLDGVSPKDSERVVKCLLTLLSQRMEDIARTEDLTTKFRTLTYDNQRLTSLHRSAVEAGANAEREMNLHKSKLTSTLRTLASTETAHKQTTLELQRTRTSLQAIRTTHQTELKKKEKDFEKMAEKWQKIADVQAKLSSTSSGIYCANVSAVEGRNSLKSTASYLEVALDEAEKARSALVEDNKHLKTLVLKAVNSIQRILYQTRVMLSENVEEPTSFTITTLFPIASSSTPNEKLTTLLSGLRDGLETVSEKLAVPPAPSESRPSASGSNSTDPTEAERIREKEEEIQRLQKAISNLQHELERCKKQLDVQSKDMQNLLDNVAQQRQVADAESEQKLFSASAIEEEQDRLDELREELENEKDKFAEAATRLSKEKSALESQRLKFLDEKRIWEMQRHEDTAPTDVKRSKHRVKDSPRKALRTSKRSPRKSPAKAKFMVSVNKHSGSPKKGGRSGGAAIKISLSSPSKVIPAYETEVIPPFPKLQSSLAPPSDWLPPAFVLPPPSPRASLPSEPVLPPPKAQNNSRSSGNLAPVSEATEDAETSPATPSPPRRPFPMAKPFAQRMVHAYSPAKPSPLSRILQLSNSPLELPELPSMSIDGDIPGDEYEYEDEEDDDSPPGLNEGYIPQPQASEPQMSLAAELGVTESPPDTPLQDNRAVTSRAAPPVRGRVLFPKTQQATKTKPSSSSSKTTLTKDVKGKGKSKAEPAQPAPRTRPPSATGQVEKTGTGRLGKTSPVFKPPTAVPSTKDSSRSNGMAKPSAPPKASSSTAKTTTAKPAGAGRTSTSGKPLPPAGGGPRRVPIDSLEAAKGRKI</sequence>
<feature type="compositionally biased region" description="Basic residues" evidence="3">
    <location>
        <begin position="1"/>
        <end position="10"/>
    </location>
</feature>
<accession>A0A5C3L9Y5</accession>
<feature type="compositionally biased region" description="Low complexity" evidence="3">
    <location>
        <begin position="814"/>
        <end position="835"/>
    </location>
</feature>
<evidence type="ECO:0000256" key="2">
    <source>
        <dbReference type="ARBA" id="ARBA00023054"/>
    </source>
</evidence>
<feature type="compositionally biased region" description="Basic and acidic residues" evidence="3">
    <location>
        <begin position="750"/>
        <end position="762"/>
    </location>
</feature>
<dbReference type="STRING" id="230819.A0A5C3L9Y5"/>
<name>A0A5C3L9Y5_COPMA</name>